<evidence type="ECO:0000259" key="4">
    <source>
        <dbReference type="PROSITE" id="PS50043"/>
    </source>
</evidence>
<dbReference type="Gene3D" id="1.10.10.10">
    <property type="entry name" value="Winged helix-like DNA-binding domain superfamily/Winged helix DNA-binding domain"/>
    <property type="match status" value="1"/>
</dbReference>
<feature type="non-terminal residue" evidence="5">
    <location>
        <position position="1"/>
    </location>
</feature>
<evidence type="ECO:0000256" key="3">
    <source>
        <dbReference type="ARBA" id="ARBA00023163"/>
    </source>
</evidence>
<evidence type="ECO:0000256" key="1">
    <source>
        <dbReference type="ARBA" id="ARBA00023015"/>
    </source>
</evidence>
<dbReference type="PANTHER" id="PTHR44688">
    <property type="entry name" value="DNA-BINDING TRANSCRIPTIONAL ACTIVATOR DEVR_DOSR"/>
    <property type="match status" value="1"/>
</dbReference>
<feature type="domain" description="HTH luxR-type" evidence="4">
    <location>
        <begin position="216"/>
        <end position="281"/>
    </location>
</feature>
<dbReference type="CDD" id="cd06170">
    <property type="entry name" value="LuxR_C_like"/>
    <property type="match status" value="1"/>
</dbReference>
<dbReference type="PANTHER" id="PTHR44688:SF16">
    <property type="entry name" value="DNA-BINDING TRANSCRIPTIONAL ACTIVATOR DEVR_DOSR"/>
    <property type="match status" value="1"/>
</dbReference>
<protein>
    <submittedName>
        <fullName evidence="5">Helix-turn-helix transcriptional regulator</fullName>
    </submittedName>
</protein>
<dbReference type="InterPro" id="IPR016032">
    <property type="entry name" value="Sig_transdc_resp-reg_C-effctor"/>
</dbReference>
<dbReference type="EMBL" id="JAAZSR010000370">
    <property type="protein sequence ID" value="NKX51999.1"/>
    <property type="molecule type" value="Genomic_DNA"/>
</dbReference>
<gene>
    <name evidence="5" type="ORF">HER39_15780</name>
</gene>
<keyword evidence="1" id="KW-0805">Transcription regulation</keyword>
<dbReference type="SUPFAM" id="SSF46894">
    <property type="entry name" value="C-terminal effector domain of the bipartite response regulators"/>
    <property type="match status" value="1"/>
</dbReference>
<dbReference type="Pfam" id="PF00196">
    <property type="entry name" value="GerE"/>
    <property type="match status" value="1"/>
</dbReference>
<evidence type="ECO:0000313" key="5">
    <source>
        <dbReference type="EMBL" id="NKX51999.1"/>
    </source>
</evidence>
<proteinExistence type="predicted"/>
<dbReference type="SMART" id="SM00421">
    <property type="entry name" value="HTH_LUXR"/>
    <property type="match status" value="1"/>
</dbReference>
<evidence type="ECO:0000313" key="6">
    <source>
        <dbReference type="Proteomes" id="UP000523795"/>
    </source>
</evidence>
<keyword evidence="6" id="KW-1185">Reference proteome</keyword>
<name>A0ABX1JRS2_9MICC</name>
<dbReference type="InterPro" id="IPR036388">
    <property type="entry name" value="WH-like_DNA-bd_sf"/>
</dbReference>
<dbReference type="PROSITE" id="PS50043">
    <property type="entry name" value="HTH_LUXR_2"/>
    <property type="match status" value="1"/>
</dbReference>
<organism evidence="5 6">
    <name type="scientific">Arthrobacter deserti</name>
    <dbReference type="NCBI Taxonomy" id="1742687"/>
    <lineage>
        <taxon>Bacteria</taxon>
        <taxon>Bacillati</taxon>
        <taxon>Actinomycetota</taxon>
        <taxon>Actinomycetes</taxon>
        <taxon>Micrococcales</taxon>
        <taxon>Micrococcaceae</taxon>
        <taxon>Arthrobacter</taxon>
    </lineage>
</organism>
<accession>A0ABX1JRS2</accession>
<comment type="caution">
    <text evidence="5">The sequence shown here is derived from an EMBL/GenBank/DDBJ whole genome shotgun (WGS) entry which is preliminary data.</text>
</comment>
<evidence type="ECO:0000256" key="2">
    <source>
        <dbReference type="ARBA" id="ARBA00023125"/>
    </source>
</evidence>
<dbReference type="InterPro" id="IPR000792">
    <property type="entry name" value="Tscrpt_reg_LuxR_C"/>
</dbReference>
<reference evidence="5 6" key="1">
    <citation type="submission" date="2020-04" db="EMBL/GenBank/DDBJ databases">
        <authorList>
            <person name="Liu S."/>
        </authorList>
    </citation>
    <scope>NUCLEOTIDE SEQUENCE [LARGE SCALE GENOMIC DNA]</scope>
    <source>
        <strain evidence="5 6">CGMCC 1.15091</strain>
    </source>
</reference>
<sequence>RMARAWLALEAGDAAGARQELDFIRGEFRTSAIWPELRRLEARADIQAGQPGLALGRLRSVTSRLRDFPPASRRATERLRRRESWLQLALGNSAEVGRLMAGSNGGGPGGLLRAWAHLMGRNPAGALRAALPQLESEQPRIRHAALLAVVASRLQDGGTSGLADPLAELAGLHETYGLRLAANWLPGPDRDRVAAAAAERGWNLGIDGQARPVFPGDIVVVILSDRERVVLAELARTGSAAEIAARQFVSANTVKSQLRSLYRKLDAANREDALGAAVRYGLLEPAHPAGAAERNGAGNRG</sequence>
<dbReference type="Proteomes" id="UP000523795">
    <property type="component" value="Unassembled WGS sequence"/>
</dbReference>
<keyword evidence="3" id="KW-0804">Transcription</keyword>
<keyword evidence="2" id="KW-0238">DNA-binding</keyword>